<dbReference type="KEGG" id="aup:AsAng_0019060"/>
<dbReference type="PROSITE" id="PS51274">
    <property type="entry name" value="GATASE_COBBQ"/>
    <property type="match status" value="1"/>
</dbReference>
<evidence type="ECO:0000259" key="9">
    <source>
        <dbReference type="Pfam" id="PF01656"/>
    </source>
</evidence>
<keyword evidence="6 8" id="KW-0460">Magnesium</keyword>
<keyword evidence="7 8" id="KW-0315">Glutamine amidotransferase</keyword>
<comment type="function">
    <text evidence="8">Catalyzes the ATP-dependent amidation of the two carboxylate groups at positions a and c of cobyrinate, using either L-glutamine or ammonia as the nitrogen source.</text>
</comment>
<evidence type="ECO:0000259" key="10">
    <source>
        <dbReference type="Pfam" id="PF07685"/>
    </source>
</evidence>
<gene>
    <name evidence="8" type="primary">cbiA</name>
    <name evidence="11" type="ORF">AsAng_0019060</name>
</gene>
<dbReference type="EMBL" id="AP026867">
    <property type="protein sequence ID" value="BDS11195.1"/>
    <property type="molecule type" value="Genomic_DNA"/>
</dbReference>
<proteinExistence type="inferred from homology"/>
<keyword evidence="4 8" id="KW-0547">Nucleotide-binding</keyword>
<dbReference type="SUPFAM" id="SSF52540">
    <property type="entry name" value="P-loop containing nucleoside triphosphate hydrolases"/>
    <property type="match status" value="1"/>
</dbReference>
<evidence type="ECO:0000256" key="4">
    <source>
        <dbReference type="ARBA" id="ARBA00022741"/>
    </source>
</evidence>
<dbReference type="CDD" id="cd03130">
    <property type="entry name" value="GATase1_CobB"/>
    <property type="match status" value="1"/>
</dbReference>
<dbReference type="NCBIfam" id="TIGR00379">
    <property type="entry name" value="cobB"/>
    <property type="match status" value="1"/>
</dbReference>
<dbReference type="Gene3D" id="3.40.50.300">
    <property type="entry name" value="P-loop containing nucleotide triphosphate hydrolases"/>
    <property type="match status" value="2"/>
</dbReference>
<evidence type="ECO:0000313" key="11">
    <source>
        <dbReference type="EMBL" id="BDS11195.1"/>
    </source>
</evidence>
<evidence type="ECO:0000256" key="8">
    <source>
        <dbReference type="HAMAP-Rule" id="MF_00027"/>
    </source>
</evidence>
<keyword evidence="2 8" id="KW-0169">Cobalamin biosynthesis</keyword>
<dbReference type="Pfam" id="PF07685">
    <property type="entry name" value="GATase_3"/>
    <property type="match status" value="1"/>
</dbReference>
<organism evidence="11 12">
    <name type="scientific">Aureispira anguillae</name>
    <dbReference type="NCBI Taxonomy" id="2864201"/>
    <lineage>
        <taxon>Bacteria</taxon>
        <taxon>Pseudomonadati</taxon>
        <taxon>Bacteroidota</taxon>
        <taxon>Saprospiria</taxon>
        <taxon>Saprospirales</taxon>
        <taxon>Saprospiraceae</taxon>
        <taxon>Aureispira</taxon>
    </lineage>
</organism>
<protein>
    <recommendedName>
        <fullName evidence="8">Cobyrinate a,c-diamide synthase</fullName>
        <ecNumber evidence="8">6.3.5.11</ecNumber>
    </recommendedName>
    <alternativeName>
        <fullName evidence="8">Cobyrinic acid a,c-diamide synthetase</fullName>
    </alternativeName>
</protein>
<keyword evidence="5 8" id="KW-0067">ATP-binding</keyword>
<dbReference type="InterPro" id="IPR004484">
    <property type="entry name" value="CbiA/CobB_synth"/>
</dbReference>
<reference evidence="11" key="1">
    <citation type="submission" date="2022-09" db="EMBL/GenBank/DDBJ databases">
        <title>Aureispira anguillicida sp. nov., isolated from Leptocephalus of Japanese eel Anguilla japonica.</title>
        <authorList>
            <person name="Yuasa K."/>
            <person name="Mekata T."/>
            <person name="Ikunari K."/>
        </authorList>
    </citation>
    <scope>NUCLEOTIDE SEQUENCE</scope>
    <source>
        <strain evidence="11">EL160426</strain>
    </source>
</reference>
<feature type="active site" description="Nucleophile" evidence="8">
    <location>
        <position position="325"/>
    </location>
</feature>
<dbReference type="GO" id="GO:0042242">
    <property type="term" value="F:cobyrinic acid a,c-diamide synthase activity"/>
    <property type="evidence" value="ECO:0007669"/>
    <property type="project" value="UniProtKB-UniRule"/>
</dbReference>
<comment type="pathway">
    <text evidence="8">Cofactor biosynthesis; adenosylcobalamin biosynthesis; cob(II)yrinate a,c-diamide from sirohydrochlorin (anaerobic route): step 10/10.</text>
</comment>
<dbReference type="Pfam" id="PF01656">
    <property type="entry name" value="CbiA"/>
    <property type="match status" value="1"/>
</dbReference>
<dbReference type="NCBIfam" id="NF002204">
    <property type="entry name" value="PRK01077.1"/>
    <property type="match status" value="1"/>
</dbReference>
<dbReference type="InterPro" id="IPR002586">
    <property type="entry name" value="CobQ/CobB/MinD/ParA_Nub-bd_dom"/>
</dbReference>
<dbReference type="InterPro" id="IPR011698">
    <property type="entry name" value="GATase_3"/>
</dbReference>
<dbReference type="PANTHER" id="PTHR43873">
    <property type="entry name" value="COBYRINATE A,C-DIAMIDE SYNTHASE"/>
    <property type="match status" value="1"/>
</dbReference>
<feature type="domain" description="CobQ/CobB/MinD/ParA nucleotide binding" evidence="9">
    <location>
        <begin position="7"/>
        <end position="188"/>
    </location>
</feature>
<evidence type="ECO:0000256" key="5">
    <source>
        <dbReference type="ARBA" id="ARBA00022840"/>
    </source>
</evidence>
<comment type="similarity">
    <text evidence="8">Belongs to the CobB/CbiA family.</text>
</comment>
<evidence type="ECO:0000256" key="7">
    <source>
        <dbReference type="ARBA" id="ARBA00022962"/>
    </source>
</evidence>
<dbReference type="PANTHER" id="PTHR43873:SF1">
    <property type="entry name" value="COBYRINATE A,C-DIAMIDE SYNTHASE"/>
    <property type="match status" value="1"/>
</dbReference>
<evidence type="ECO:0000256" key="3">
    <source>
        <dbReference type="ARBA" id="ARBA00022598"/>
    </source>
</evidence>
<name>A0A915YDP1_9BACT</name>
<keyword evidence="3 8" id="KW-0436">Ligase</keyword>
<dbReference type="AlphaFoldDB" id="A0A915YDP1"/>
<evidence type="ECO:0000256" key="6">
    <source>
        <dbReference type="ARBA" id="ARBA00022842"/>
    </source>
</evidence>
<sequence length="439" mass="48799">MKKAQFIIAAPTSNAGKTTVTLGLLRALKNRKISAQPFKCGPDYIDPKFHQLAGQKTGVNLDLFMMSKADLRASYFDCLSMADVACVEGVMGLFDGAKRSEGSTAELAKVLDIPIVFVVNAKATAYSVAPLLYGFKNFDPALKIAGVIFNRVNTASHYAFLKEACEDVGLTALGYLPALEDAQIPSRHLGLSIDKIEAYDPLIERFSQALEQTVDLNQLLENCTVSVPEPYTSEKKSVLRPSFQIAVAKDNAFNFCYEQTIKAFERKGRVVYFSPLEDEELPIADFVYFPGGYPECYLDKLSANHSMLASVRKYAANGGRIWAECGGMMYLAKAIIDKEGKAYKMVGCFDFVSSMQQMKLKLGYRTMYLDNLAFKGHEFHYSTLLNHASTPHLGFAKTARNQPADTMIYSYKNVLASYAHLYFGTDDLLEKLLKLTERI</sequence>
<comment type="cofactor">
    <cofactor evidence="1 8">
        <name>Mg(2+)</name>
        <dbReference type="ChEBI" id="CHEBI:18420"/>
    </cofactor>
</comment>
<dbReference type="InterPro" id="IPR029062">
    <property type="entry name" value="Class_I_gatase-like"/>
</dbReference>
<feature type="domain" description="CobB/CobQ-like glutamine amidotransferase" evidence="10">
    <location>
        <begin position="244"/>
        <end position="426"/>
    </location>
</feature>
<keyword evidence="12" id="KW-1185">Reference proteome</keyword>
<comment type="domain">
    <text evidence="8">Comprises of two domains. The C-terminal domain contains the binding site for glutamine and catalyzes the hydrolysis of this substrate to glutamate and ammonia. The N-terminal domain is anticipated to bind ATP and cobyrinate and catalyzes the ultimate synthesis of the diamide product. The ammonia produced via the glutaminase domain is probably translocated to the adjacent domain via a molecular tunnel, where it reacts with an activated intermediate.</text>
</comment>
<dbReference type="SUPFAM" id="SSF52317">
    <property type="entry name" value="Class I glutamine amidotransferase-like"/>
    <property type="match status" value="1"/>
</dbReference>
<dbReference type="RefSeq" id="WP_264792398.1">
    <property type="nucleotide sequence ID" value="NZ_AP026867.1"/>
</dbReference>
<dbReference type="Gene3D" id="3.40.50.880">
    <property type="match status" value="1"/>
</dbReference>
<evidence type="ECO:0000256" key="2">
    <source>
        <dbReference type="ARBA" id="ARBA00022573"/>
    </source>
</evidence>
<comment type="miscellaneous">
    <text evidence="8">The a and c carboxylates of cobyrinate are activated for nucleophilic attack via formation of a phosphorylated intermediate by ATP. CbiA catalyzes first the amidation of the c-carboxylate, and then that of the a-carboxylate.</text>
</comment>
<feature type="site" description="Increases nucleophilicity of active site Cys" evidence="8">
    <location>
        <position position="420"/>
    </location>
</feature>
<dbReference type="GO" id="GO:0009236">
    <property type="term" value="P:cobalamin biosynthetic process"/>
    <property type="evidence" value="ECO:0007669"/>
    <property type="project" value="UniProtKB-UniRule"/>
</dbReference>
<evidence type="ECO:0000256" key="1">
    <source>
        <dbReference type="ARBA" id="ARBA00001946"/>
    </source>
</evidence>
<dbReference type="HAMAP" id="MF_00027">
    <property type="entry name" value="CobB_CbiA"/>
    <property type="match status" value="1"/>
</dbReference>
<dbReference type="Proteomes" id="UP001060919">
    <property type="component" value="Chromosome"/>
</dbReference>
<comment type="catalytic activity">
    <reaction evidence="8">
        <text>cob(II)yrinate + 2 L-glutamine + 2 ATP + 2 H2O = cob(II)yrinate a,c diamide + 2 L-glutamate + 2 ADP + 2 phosphate + 2 H(+)</text>
        <dbReference type="Rhea" id="RHEA:26289"/>
        <dbReference type="ChEBI" id="CHEBI:15377"/>
        <dbReference type="ChEBI" id="CHEBI:15378"/>
        <dbReference type="ChEBI" id="CHEBI:29985"/>
        <dbReference type="ChEBI" id="CHEBI:30616"/>
        <dbReference type="ChEBI" id="CHEBI:43474"/>
        <dbReference type="ChEBI" id="CHEBI:58359"/>
        <dbReference type="ChEBI" id="CHEBI:58537"/>
        <dbReference type="ChEBI" id="CHEBI:58894"/>
        <dbReference type="ChEBI" id="CHEBI:456216"/>
        <dbReference type="EC" id="6.3.5.11"/>
    </reaction>
</comment>
<dbReference type="EC" id="6.3.5.11" evidence="8"/>
<evidence type="ECO:0000313" key="12">
    <source>
        <dbReference type="Proteomes" id="UP001060919"/>
    </source>
</evidence>
<dbReference type="CDD" id="cd05388">
    <property type="entry name" value="CobB_N"/>
    <property type="match status" value="1"/>
</dbReference>
<accession>A0A915YDP1</accession>
<dbReference type="GO" id="GO:0005524">
    <property type="term" value="F:ATP binding"/>
    <property type="evidence" value="ECO:0007669"/>
    <property type="project" value="UniProtKB-UniRule"/>
</dbReference>
<dbReference type="InterPro" id="IPR027417">
    <property type="entry name" value="P-loop_NTPase"/>
</dbReference>